<feature type="region of interest" description="Disordered" evidence="2">
    <location>
        <begin position="660"/>
        <end position="686"/>
    </location>
</feature>
<feature type="coiled-coil region" evidence="1">
    <location>
        <begin position="517"/>
        <end position="568"/>
    </location>
</feature>
<sequence length="848" mass="93440">MTVSEHGAPKSARPGAGPAKDTGRLGRAIWIARAAIWWEAAWPRLQGVLILLVFYVGLSWLGLWALVPRWLAILCLLVFGALLLGSVYRLRVLRWPSRADAVHRVELDTGLRHRPLSALDDRLFGQGEGAETGVLWAAHQARMAEALKSVRAAAPHPEAFRADPLALRVLAVLLLIVGFHVAGDERWRRLSPFVADEAAQAAPALRIDAWITPPVHTRRAPVFLTGASARLRDPGQPVSVPEGSEVTVRAQGIEGLSVLLTGRAEPQVLAASDGAPGGGTGPGNYRGVLDRSGDLQIRDGDRLIDAWPISVEPDAAPTVRLLDDPEEQFSGSVRFSYLLGDDYGIVEAWADIDPVRSNRREGSRPARPLVEAPHFPLSLPGGESGRGAGETIRDLTSHPWAGSPVSLVLGARDHAGQEGRSLPHDFTLPQRRFAKPLARAIVEQRRELALDANAQVRVLDAFDGLLLAPDRFIERPRTYLGMRFVRQRIAEAQTDDALRETVELMWELALSIEDGNLSLAEQALRDAQEALRKALEEGASDEEIARLTDELREALDTYLQALAEHMRQNPQAMQPMDPNMRSMRPQDLEDMLARIEELARTGSRDAARELLAEMQRMLENLQTGRPQQMPGGMSQEMMEALNELGQMIQRQQELMDQTHRFDQGKPDGDPQQGQRGQDGEQGQMTPEQMAEALRQLQQGQGDLSDRLQQLLDQMGENGIPQNGELGRAGEEMGKARDSLGEGDSGSALGQQGNALDALRRGAQGLAEQMFGQGQSGPGMARQSGPRDEDPLGRPRRSEGPDFGGQVRVPDEIDVQRARRILEELRRRFSDPGRPTLELDYLERLLRRY</sequence>
<organism evidence="4 5">
    <name type="scientific">Stappia taiwanensis</name>
    <dbReference type="NCBI Taxonomy" id="992267"/>
    <lineage>
        <taxon>Bacteria</taxon>
        <taxon>Pseudomonadati</taxon>
        <taxon>Pseudomonadota</taxon>
        <taxon>Alphaproteobacteria</taxon>
        <taxon>Hyphomicrobiales</taxon>
        <taxon>Stappiaceae</taxon>
        <taxon>Stappia</taxon>
    </lineage>
</organism>
<evidence type="ECO:0000256" key="2">
    <source>
        <dbReference type="SAM" id="MobiDB-lite"/>
    </source>
</evidence>
<feature type="coiled-coil region" evidence="1">
    <location>
        <begin position="604"/>
        <end position="657"/>
    </location>
</feature>
<feature type="compositionally biased region" description="Basic and acidic residues" evidence="2">
    <location>
        <begin position="784"/>
        <end position="799"/>
    </location>
</feature>
<evidence type="ECO:0000313" key="4">
    <source>
        <dbReference type="EMBL" id="MBA4611582.1"/>
    </source>
</evidence>
<feature type="region of interest" description="Disordered" evidence="2">
    <location>
        <begin position="769"/>
        <end position="810"/>
    </location>
</feature>
<keyword evidence="3" id="KW-0812">Transmembrane</keyword>
<dbReference type="EMBL" id="JACEON010000005">
    <property type="protein sequence ID" value="MBA4611582.1"/>
    <property type="molecule type" value="Genomic_DNA"/>
</dbReference>
<evidence type="ECO:0000313" key="5">
    <source>
        <dbReference type="Proteomes" id="UP000559404"/>
    </source>
</evidence>
<reference evidence="4 5" key="2">
    <citation type="submission" date="2020-08" db="EMBL/GenBank/DDBJ databases">
        <title>Stappia taiwanensis sp. nov., isolated from a coastal thermal spring.</title>
        <authorList>
            <person name="Kampfer P."/>
        </authorList>
    </citation>
    <scope>NUCLEOTIDE SEQUENCE [LARGE SCALE GENOMIC DNA]</scope>
    <source>
        <strain evidence="4 5">DSM 23284</strain>
    </source>
</reference>
<feature type="compositionally biased region" description="Low complexity" evidence="2">
    <location>
        <begin position="669"/>
        <end position="683"/>
    </location>
</feature>
<dbReference type="InterPro" id="IPR012683">
    <property type="entry name" value="CHP02302_TM"/>
</dbReference>
<dbReference type="Pfam" id="PF13779">
    <property type="entry name" value="DUF4175"/>
    <property type="match status" value="1"/>
</dbReference>
<dbReference type="NCBIfam" id="TIGR02302">
    <property type="entry name" value="aProt_lowcomp"/>
    <property type="match status" value="1"/>
</dbReference>
<evidence type="ECO:0000256" key="1">
    <source>
        <dbReference type="SAM" id="Coils"/>
    </source>
</evidence>
<feature type="transmembrane region" description="Helical" evidence="3">
    <location>
        <begin position="70"/>
        <end position="88"/>
    </location>
</feature>
<feature type="region of interest" description="Disordered" evidence="2">
    <location>
        <begin position="357"/>
        <end position="388"/>
    </location>
</feature>
<evidence type="ECO:0000256" key="3">
    <source>
        <dbReference type="SAM" id="Phobius"/>
    </source>
</evidence>
<keyword evidence="3" id="KW-0472">Membrane</keyword>
<dbReference type="AlphaFoldDB" id="A0A838XN39"/>
<protein>
    <submittedName>
        <fullName evidence="4">TIGR02302 family protein</fullName>
    </submittedName>
</protein>
<dbReference type="Proteomes" id="UP000559404">
    <property type="component" value="Unassembled WGS sequence"/>
</dbReference>
<feature type="compositionally biased region" description="Basic and acidic residues" evidence="2">
    <location>
        <begin position="727"/>
        <end position="739"/>
    </location>
</feature>
<gene>
    <name evidence="4" type="ORF">H1W37_07970</name>
</gene>
<feature type="region of interest" description="Disordered" evidence="2">
    <location>
        <begin position="1"/>
        <end position="21"/>
    </location>
</feature>
<comment type="caution">
    <text evidence="4">The sequence shown here is derived from an EMBL/GenBank/DDBJ whole genome shotgun (WGS) entry which is preliminary data.</text>
</comment>
<keyword evidence="3" id="KW-1133">Transmembrane helix</keyword>
<feature type="region of interest" description="Disordered" evidence="2">
    <location>
        <begin position="716"/>
        <end position="750"/>
    </location>
</feature>
<proteinExistence type="predicted"/>
<keyword evidence="5" id="KW-1185">Reference proteome</keyword>
<feature type="transmembrane region" description="Helical" evidence="3">
    <location>
        <begin position="165"/>
        <end position="183"/>
    </location>
</feature>
<keyword evidence="1" id="KW-0175">Coiled coil</keyword>
<name>A0A838XN39_9HYPH</name>
<reference evidence="4 5" key="1">
    <citation type="submission" date="2020-07" db="EMBL/GenBank/DDBJ databases">
        <authorList>
            <person name="Li M."/>
        </authorList>
    </citation>
    <scope>NUCLEOTIDE SEQUENCE [LARGE SCALE GENOMIC DNA]</scope>
    <source>
        <strain evidence="4 5">DSM 23284</strain>
    </source>
</reference>
<feature type="transmembrane region" description="Helical" evidence="3">
    <location>
        <begin position="45"/>
        <end position="64"/>
    </location>
</feature>
<accession>A0A838XN39</accession>